<evidence type="ECO:0000313" key="2">
    <source>
        <dbReference type="EMBL" id="CZS99993.1"/>
    </source>
</evidence>
<feature type="compositionally biased region" description="Basic and acidic residues" evidence="1">
    <location>
        <begin position="451"/>
        <end position="466"/>
    </location>
</feature>
<protein>
    <submittedName>
        <fullName evidence="2">Uncharacterized protein</fullName>
    </submittedName>
</protein>
<name>A0A1E1KPQ7_9HELO</name>
<evidence type="ECO:0000313" key="3">
    <source>
        <dbReference type="Proteomes" id="UP000178129"/>
    </source>
</evidence>
<feature type="compositionally biased region" description="Acidic residues" evidence="1">
    <location>
        <begin position="354"/>
        <end position="373"/>
    </location>
</feature>
<sequence length="1280" mass="143777">MATEHQRRATSETPFNGRVILVRTKHLPGCVSQEKFPAVNSPMFKVSEGIKSRRDEVGTAIGSKTTSPDHTAAEAIDNNAIRETQTHTSHTPVPSRSEKLPYAESELETQAVIPVRGAAATVRTSDIVPERCAAMPVSAMPRLVLRHVASGRVQKSGVGTVHSAPRVRNVAASAIVWRATPGSAVSAQESRDVMPNTVRRKVTLQKAYAAPRARNVAESAIKWRATPTVESAYKIPRLRSPILSASKPPPAKTYVTDHRYMLAKLFRHAGETHRGPGQGVTAENKPLLNGYNLAPTARNFEYLEDCSPSPASQDSLTLEQHACRGREAPLEKDDDEAAESIRELDAQRHVREDQMEELGEEEESESEVDEQEEEQHPVQDQEEEDRQEEEEAQGRLEEPDEEQPEEQDHIVEKSEHSESLDQIERELLVIDDGCVKGQLDTSTSTSPKRSRTAEICKSSKADKQNDEEGNESCTSPTKKRRTERRVPSVEIRKTALRELNDRRASKTARKAKVAQLKAAEKPAKPSKSKKTKHKKSVKKPRRLPDNGELLLVQERLDESDIEGADTPPLELSQDPISQIEDKEENGVNSRHRGRKNSAKIQKLKGFGTIDISLFRMPQRSHFENYTKTIKSYSDGFSAQERTPIGLLMPIKLPIRRKQSCHTINVKYRELSLVSEKPLGHMVEEIHRHKKSRKSKKRITRSAAPELNDDRMHMDEEERPRSVPVVQNLDLEKLSVNPPTPNIPHQSLLSSTPAGNSSPLKGKSQKVRHTLRDIRQSEQKAHSQPIPVVQEQIADLLEPPDSITIQKKTMLQRRDEQIASQEISRVTMKRPMRHNDERDEGQIVYRNTGDAVDHGADNEGEGETEEDEPYLTPSENEEEDDREEHIPDDDGEAEYPFILNEGGVQKGIEKGEENDGPENIKDVIPAEAHDEKPLKQSQHIVQARSSKLAPILPRREEYASLLLELHKKTEFEKARLAEKRQTPRSSQPERAKYISKVQDQETASSQRLSEPKITVDTSKLENRVSQRSLPPTYNLDSSWRPRIPDTRGPDMQVDEEITDVTTPPRERARAALSRLASLRRRPSIRSQSLYVVDELPESGSLRNPLATTCNSQEGSIILGDTQKFHHSYPADVPETQVELVEEENVVVMVPEQGYFSQASQHLSQPFHVSRSRVNRTLSVPARARLEPDQEEDESGHRLMAGGISMSAAFQHTVSPATSSSAQQLSWVQPLNQPRTPSQRQNKSMRELTRSASMGMGTLHASAKRRPTSAIYQPPFKKPLQT</sequence>
<feature type="compositionally biased region" description="Basic and acidic residues" evidence="1">
    <location>
        <begin position="484"/>
        <end position="504"/>
    </location>
</feature>
<dbReference type="AlphaFoldDB" id="A0A1E1KPQ7"/>
<dbReference type="Proteomes" id="UP000178129">
    <property type="component" value="Unassembled WGS sequence"/>
</dbReference>
<gene>
    <name evidence="2" type="ORF">RCO7_01728</name>
</gene>
<organism evidence="2 3">
    <name type="scientific">Rhynchosporium graminicola</name>
    <dbReference type="NCBI Taxonomy" id="2792576"/>
    <lineage>
        <taxon>Eukaryota</taxon>
        <taxon>Fungi</taxon>
        <taxon>Dikarya</taxon>
        <taxon>Ascomycota</taxon>
        <taxon>Pezizomycotina</taxon>
        <taxon>Leotiomycetes</taxon>
        <taxon>Helotiales</taxon>
        <taxon>Ploettnerulaceae</taxon>
        <taxon>Rhynchosporium</taxon>
    </lineage>
</organism>
<feature type="compositionally biased region" description="Acidic residues" evidence="1">
    <location>
        <begin position="857"/>
        <end position="892"/>
    </location>
</feature>
<evidence type="ECO:0000256" key="1">
    <source>
        <dbReference type="SAM" id="MobiDB-lite"/>
    </source>
</evidence>
<feature type="compositionally biased region" description="Basic and acidic residues" evidence="1">
    <location>
        <begin position="344"/>
        <end position="353"/>
    </location>
</feature>
<feature type="compositionally biased region" description="Basic and acidic residues" evidence="1">
    <location>
        <begin position="906"/>
        <end position="920"/>
    </location>
</feature>
<comment type="caution">
    <text evidence="2">The sequence shown here is derived from an EMBL/GenBank/DDBJ whole genome shotgun (WGS) entry which is preliminary data.</text>
</comment>
<feature type="region of interest" description="Disordered" evidence="1">
    <location>
        <begin position="1219"/>
        <end position="1280"/>
    </location>
</feature>
<feature type="compositionally biased region" description="Basic and acidic residues" evidence="1">
    <location>
        <begin position="707"/>
        <end position="720"/>
    </location>
</feature>
<feature type="compositionally biased region" description="Acidic residues" evidence="1">
    <location>
        <begin position="380"/>
        <end position="391"/>
    </location>
</feature>
<reference evidence="3" key="1">
    <citation type="submission" date="2016-03" db="EMBL/GenBank/DDBJ databases">
        <authorList>
            <person name="Ploux O."/>
        </authorList>
    </citation>
    <scope>NUCLEOTIDE SEQUENCE [LARGE SCALE GENOMIC DNA]</scope>
    <source>
        <strain evidence="3">UK7</strain>
    </source>
</reference>
<feature type="compositionally biased region" description="Polar residues" evidence="1">
    <location>
        <begin position="1219"/>
        <end position="1240"/>
    </location>
</feature>
<feature type="region of interest" description="Disordered" evidence="1">
    <location>
        <begin position="829"/>
        <end position="940"/>
    </location>
</feature>
<proteinExistence type="predicted"/>
<dbReference type="EMBL" id="FJUW01000018">
    <property type="protein sequence ID" value="CZS99993.1"/>
    <property type="molecule type" value="Genomic_DNA"/>
</dbReference>
<feature type="region of interest" description="Disordered" evidence="1">
    <location>
        <begin position="344"/>
        <end position="425"/>
    </location>
</feature>
<feature type="compositionally biased region" description="Polar residues" evidence="1">
    <location>
        <begin position="742"/>
        <end position="758"/>
    </location>
</feature>
<feature type="compositionally biased region" description="Basic and acidic residues" evidence="1">
    <location>
        <begin position="406"/>
        <end position="425"/>
    </location>
</feature>
<feature type="compositionally biased region" description="Basic residues" evidence="1">
    <location>
        <begin position="524"/>
        <end position="541"/>
    </location>
</feature>
<keyword evidence="3" id="KW-1185">Reference proteome</keyword>
<accession>A0A1E1KPQ7</accession>
<feature type="compositionally biased region" description="Polar residues" evidence="1">
    <location>
        <begin position="1024"/>
        <end position="1036"/>
    </location>
</feature>
<feature type="region of interest" description="Disordered" evidence="1">
    <location>
        <begin position="684"/>
        <end position="784"/>
    </location>
</feature>
<feature type="region of interest" description="Disordered" evidence="1">
    <location>
        <begin position="437"/>
        <end position="547"/>
    </location>
</feature>
<feature type="region of interest" description="Disordered" evidence="1">
    <location>
        <begin position="559"/>
        <end position="596"/>
    </location>
</feature>
<feature type="compositionally biased region" description="Basic and acidic residues" evidence="1">
    <location>
        <begin position="972"/>
        <end position="991"/>
    </location>
</feature>
<feature type="compositionally biased region" description="Basic residues" evidence="1">
    <location>
        <begin position="687"/>
        <end position="699"/>
    </location>
</feature>
<feature type="region of interest" description="Disordered" evidence="1">
    <location>
        <begin position="972"/>
        <end position="1049"/>
    </location>
</feature>
<dbReference type="InParanoid" id="A0A1E1KPQ7"/>
<feature type="compositionally biased region" description="Basic and acidic residues" evidence="1">
    <location>
        <begin position="769"/>
        <end position="780"/>
    </location>
</feature>